<evidence type="ECO:0000259" key="5">
    <source>
        <dbReference type="PROSITE" id="PS50994"/>
    </source>
</evidence>
<dbReference type="GO" id="GO:0042575">
    <property type="term" value="C:DNA polymerase complex"/>
    <property type="evidence" value="ECO:0007669"/>
    <property type="project" value="UniProtKB-ARBA"/>
</dbReference>
<dbReference type="InterPro" id="IPR036397">
    <property type="entry name" value="RNaseH_sf"/>
</dbReference>
<keyword evidence="2" id="KW-0479">Metal-binding</keyword>
<evidence type="ECO:0000256" key="3">
    <source>
        <dbReference type="ARBA" id="ARBA00022750"/>
    </source>
</evidence>
<dbReference type="Pfam" id="PF00665">
    <property type="entry name" value="rve"/>
    <property type="match status" value="1"/>
</dbReference>
<sequence length="1321" mass="153802">MSSLEVFPQLCEGSKFSNWKFRLNILFEEKGIEYLLNGKKDENLKKETYKKDDAKGRLIIINCLNDKFLEVVKPATSALEMLKLLSAVFERRSTFNKVLLRKKLITLKHQFSNKLQDHLINFENIINELEGGDAKIEELDKVEHLFITLSKEYDTIINTLESLDKELNFEFVKCRLLDLENKLKENSIEEKTENMFITNTAIICFKCKHRGHKSFQCNLNNNMTNNNDMKNFITHNNRESNRGSVLNNNFFNSGFNNNYNRGRGYNNNYMNSGHRYNNNYTRQVRGYNNNYMNRGRGRHHNFSRQANTTEEFNLHEENKSTFVALTLENEFKESNDILFIIDSGATHHFIQEKYEKYMYDIQLLDEPMKIKIANGQFLIANKKGKLEGIYKNKIIVINGIIVPEISHNLISVSKLMEKGMTIIIKQEQMKIYTNDAHSNTHHIYKEGKLFTMRMLIKQNAQCNQAIDKNDIWHKRLGHLNRKSLQLMDLPFSDKICNECMINKSTRKPFYPVTKPQSHAIGDLIHSDIAGPMKTTTNEGERYYQTIIDDYSHFTFTYLLKNKSEAAQNLIDYIKIIKTEKGIRVKKIRCDNGGEYCSDYLKDFCQNKGIQIEYSLPYSPQMNGKSERMNRTILDKARTMMSESNLPKHLWGQAVLTATFLINRSPSKAIFNDIPAIRFERDMKLDDIKIFGCKAWAVILPRANKFENRAVATRMIGYAKNGWKFWIPDTDKIIVSRDVTFDETDIKYNNEVNTKEEENRIRYKIMRNEEDPDVQYDNSQKTIQEQNETDTVEPVATTRSGRQIKVPDYLNDYHLNFQAYCFYSEDDPVTYDEAIEKGWSSSINMELDALKIMNTWKETKLPNGKQPIEAKWIFKTKENGIKKARLVAKGFQIKENDEFGNNNYTPVARTSTVRFTLAEAVQNSWPIRQLDVPTAYLNGILESEIYLRPPEGVEVSDGNVLKLNRGLYGLRESGKCWNKRLNIYLEEKGFERSRNDFCLYKNTMKNIWLVLYIDDILITDDKNNLLETIRNLKQEFKAKDMGEVELFLGMEITRTIDTLKITQTRQIDKMLKKFGMEHCNATETPMTKGYQVNKDDEIIQDIPFRQLIGGLMFISTTSRPDISYATSFLSQYLDKPTKDLWIQGKRILRYLKGTRTHGLIYYKNNDRCIETYSDADWAGNKDDRKSVSGSVTMYNRNIILWLSRKQNCVALSTAKAEYIAAAVSVCDLINVKGLFINFNSVQNSDVQSILYMDNIGAIELSKSYENSRAKHIDIKLHFIKDLHNKGEFEIKYVPSKDNYADLLTKSLTKEHFIYLRSALSIN</sequence>
<dbReference type="Pfam" id="PF14223">
    <property type="entry name" value="Retrotran_gag_2"/>
    <property type="match status" value="1"/>
</dbReference>
<dbReference type="SUPFAM" id="SSF56672">
    <property type="entry name" value="DNA/RNA polymerases"/>
    <property type="match status" value="1"/>
</dbReference>
<dbReference type="GO" id="GO:0003676">
    <property type="term" value="F:nucleic acid binding"/>
    <property type="evidence" value="ECO:0007669"/>
    <property type="project" value="InterPro"/>
</dbReference>
<evidence type="ECO:0000313" key="7">
    <source>
        <dbReference type="Proteomes" id="UP000838878"/>
    </source>
</evidence>
<keyword evidence="4" id="KW-0378">Hydrolase</keyword>
<feature type="domain" description="Integrase catalytic" evidence="5">
    <location>
        <begin position="511"/>
        <end position="682"/>
    </location>
</feature>
<dbReference type="InterPro" id="IPR043502">
    <property type="entry name" value="DNA/RNA_pol_sf"/>
</dbReference>
<dbReference type="Pfam" id="PF07727">
    <property type="entry name" value="RVT_2"/>
    <property type="match status" value="1"/>
</dbReference>
<dbReference type="Proteomes" id="UP000838878">
    <property type="component" value="Unassembled WGS sequence"/>
</dbReference>
<evidence type="ECO:0000256" key="4">
    <source>
        <dbReference type="ARBA" id="ARBA00022801"/>
    </source>
</evidence>
<dbReference type="GO" id="GO:0015074">
    <property type="term" value="P:DNA integration"/>
    <property type="evidence" value="ECO:0007669"/>
    <property type="project" value="InterPro"/>
</dbReference>
<dbReference type="SUPFAM" id="SSF53098">
    <property type="entry name" value="Ribonuclease H-like"/>
    <property type="match status" value="1"/>
</dbReference>
<evidence type="ECO:0000256" key="2">
    <source>
        <dbReference type="ARBA" id="ARBA00022723"/>
    </source>
</evidence>
<dbReference type="Pfam" id="PF25597">
    <property type="entry name" value="SH3_retrovirus"/>
    <property type="match status" value="1"/>
</dbReference>
<dbReference type="InterPro" id="IPR039537">
    <property type="entry name" value="Retrotran_Ty1/copia-like"/>
</dbReference>
<dbReference type="PROSITE" id="PS50994">
    <property type="entry name" value="INTEGRASE"/>
    <property type="match status" value="1"/>
</dbReference>
<dbReference type="GO" id="GO:0046872">
    <property type="term" value="F:metal ion binding"/>
    <property type="evidence" value="ECO:0007669"/>
    <property type="project" value="UniProtKB-KW"/>
</dbReference>
<keyword evidence="7" id="KW-1185">Reference proteome</keyword>
<dbReference type="GO" id="GO:0071897">
    <property type="term" value="P:DNA biosynthetic process"/>
    <property type="evidence" value="ECO:0007669"/>
    <property type="project" value="UniProtKB-ARBA"/>
</dbReference>
<dbReference type="CDD" id="cd09272">
    <property type="entry name" value="RNase_HI_RT_Ty1"/>
    <property type="match status" value="1"/>
</dbReference>
<evidence type="ECO:0000313" key="6">
    <source>
        <dbReference type="EMBL" id="CAH0732046.1"/>
    </source>
</evidence>
<feature type="non-terminal residue" evidence="6">
    <location>
        <position position="1321"/>
    </location>
</feature>
<proteinExistence type="predicted"/>
<dbReference type="InterPro" id="IPR054722">
    <property type="entry name" value="PolX-like_BBD"/>
</dbReference>
<dbReference type="GO" id="GO:0006508">
    <property type="term" value="P:proteolysis"/>
    <property type="evidence" value="ECO:0007669"/>
    <property type="project" value="UniProtKB-KW"/>
</dbReference>
<dbReference type="Pfam" id="PF22936">
    <property type="entry name" value="Pol_BBD"/>
    <property type="match status" value="1"/>
</dbReference>
<name>A0A8S4JH17_9NEOP</name>
<dbReference type="InterPro" id="IPR012337">
    <property type="entry name" value="RNaseH-like_sf"/>
</dbReference>
<dbReference type="OrthoDB" id="6905421at2759"/>
<dbReference type="PANTHER" id="PTHR42648:SF28">
    <property type="entry name" value="TRANSPOSON-ENCODED PROTEIN WITH RIBONUCLEASE H-LIKE AND RETROVIRUS ZINC FINGER-LIKE DOMAINS"/>
    <property type="match status" value="1"/>
</dbReference>
<dbReference type="Gene3D" id="3.30.420.10">
    <property type="entry name" value="Ribonuclease H-like superfamily/Ribonuclease H"/>
    <property type="match status" value="1"/>
</dbReference>
<evidence type="ECO:0000256" key="1">
    <source>
        <dbReference type="ARBA" id="ARBA00022670"/>
    </source>
</evidence>
<organism evidence="6 7">
    <name type="scientific">Brenthis ino</name>
    <name type="common">lesser marbled fritillary</name>
    <dbReference type="NCBI Taxonomy" id="405034"/>
    <lineage>
        <taxon>Eukaryota</taxon>
        <taxon>Metazoa</taxon>
        <taxon>Ecdysozoa</taxon>
        <taxon>Arthropoda</taxon>
        <taxon>Hexapoda</taxon>
        <taxon>Insecta</taxon>
        <taxon>Pterygota</taxon>
        <taxon>Neoptera</taxon>
        <taxon>Endopterygota</taxon>
        <taxon>Lepidoptera</taxon>
        <taxon>Glossata</taxon>
        <taxon>Ditrysia</taxon>
        <taxon>Papilionoidea</taxon>
        <taxon>Nymphalidae</taxon>
        <taxon>Heliconiinae</taxon>
        <taxon>Argynnini</taxon>
        <taxon>Brenthis</taxon>
    </lineage>
</organism>
<keyword evidence="3" id="KW-0064">Aspartyl protease</keyword>
<dbReference type="PANTHER" id="PTHR42648">
    <property type="entry name" value="TRANSPOSASE, PUTATIVE-RELATED"/>
    <property type="match status" value="1"/>
</dbReference>
<keyword evidence="1" id="KW-0645">Protease</keyword>
<reference evidence="6" key="1">
    <citation type="submission" date="2021-12" db="EMBL/GenBank/DDBJ databases">
        <authorList>
            <person name="Martin H S."/>
        </authorList>
    </citation>
    <scope>NUCLEOTIDE SEQUENCE</scope>
</reference>
<accession>A0A8S4JH17</accession>
<dbReference type="InterPro" id="IPR057670">
    <property type="entry name" value="SH3_retrovirus"/>
</dbReference>
<dbReference type="EMBL" id="CAKLHF010000001">
    <property type="protein sequence ID" value="CAH0732046.1"/>
    <property type="molecule type" value="Genomic_DNA"/>
</dbReference>
<protein>
    <submittedName>
        <fullName evidence="6">(lesser marbled fritillary) hypothetical protein</fullName>
    </submittedName>
</protein>
<comment type="caution">
    <text evidence="6">The sequence shown here is derived from an EMBL/GenBank/DDBJ whole genome shotgun (WGS) entry which is preliminary data.</text>
</comment>
<gene>
    <name evidence="6" type="ORF">BINO364_LOCUS16796</name>
</gene>
<dbReference type="InterPro" id="IPR001584">
    <property type="entry name" value="Integrase_cat-core"/>
</dbReference>
<dbReference type="InterPro" id="IPR013103">
    <property type="entry name" value="RVT_2"/>
</dbReference>
<dbReference type="GO" id="GO:0004190">
    <property type="term" value="F:aspartic-type endopeptidase activity"/>
    <property type="evidence" value="ECO:0007669"/>
    <property type="project" value="UniProtKB-KW"/>
</dbReference>